<evidence type="ECO:0000256" key="1">
    <source>
        <dbReference type="SAM" id="SignalP"/>
    </source>
</evidence>
<evidence type="ECO:0000313" key="3">
    <source>
        <dbReference type="Proteomes" id="UP000242180"/>
    </source>
</evidence>
<feature type="signal peptide" evidence="1">
    <location>
        <begin position="1"/>
        <end position="19"/>
    </location>
</feature>
<keyword evidence="1" id="KW-0732">Signal</keyword>
<feature type="chain" id="PRO_5012846530" evidence="1">
    <location>
        <begin position="20"/>
        <end position="98"/>
    </location>
</feature>
<dbReference type="AlphaFoldDB" id="A0A1X2H9E9"/>
<evidence type="ECO:0000313" key="2">
    <source>
        <dbReference type="EMBL" id="ORY95272.1"/>
    </source>
</evidence>
<comment type="caution">
    <text evidence="2">The sequence shown here is derived from an EMBL/GenBank/DDBJ whole genome shotgun (WGS) entry which is preliminary data.</text>
</comment>
<gene>
    <name evidence="2" type="ORF">BCR43DRAFT_492722</name>
</gene>
<proteinExistence type="predicted"/>
<organism evidence="2 3">
    <name type="scientific">Syncephalastrum racemosum</name>
    <name type="common">Filamentous fungus</name>
    <dbReference type="NCBI Taxonomy" id="13706"/>
    <lineage>
        <taxon>Eukaryota</taxon>
        <taxon>Fungi</taxon>
        <taxon>Fungi incertae sedis</taxon>
        <taxon>Mucoromycota</taxon>
        <taxon>Mucoromycotina</taxon>
        <taxon>Mucoromycetes</taxon>
        <taxon>Mucorales</taxon>
        <taxon>Syncephalastraceae</taxon>
        <taxon>Syncephalastrum</taxon>
    </lineage>
</organism>
<accession>A0A1X2H9E9</accession>
<sequence length="98" mass="11333">MGMSAFILSVSSMLLLISSQPSFFFPFFPPDSRVVYFGRRPSEKRVFFSWHKNLFSSLRRSEMLYFMQNEPNGKLAAGRLTKPYKPQMWLTPAADTLA</sequence>
<keyword evidence="3" id="KW-1185">Reference proteome</keyword>
<dbReference type="InParanoid" id="A0A1X2H9E9"/>
<dbReference type="EMBL" id="MCGN01000006">
    <property type="protein sequence ID" value="ORY95272.1"/>
    <property type="molecule type" value="Genomic_DNA"/>
</dbReference>
<reference evidence="2 3" key="1">
    <citation type="submission" date="2016-07" db="EMBL/GenBank/DDBJ databases">
        <title>Pervasive Adenine N6-methylation of Active Genes in Fungi.</title>
        <authorList>
            <consortium name="DOE Joint Genome Institute"/>
            <person name="Mondo S.J."/>
            <person name="Dannebaum R.O."/>
            <person name="Kuo R.C."/>
            <person name="Labutti K."/>
            <person name="Haridas S."/>
            <person name="Kuo A."/>
            <person name="Salamov A."/>
            <person name="Ahrendt S.R."/>
            <person name="Lipzen A."/>
            <person name="Sullivan W."/>
            <person name="Andreopoulos W.B."/>
            <person name="Clum A."/>
            <person name="Lindquist E."/>
            <person name="Daum C."/>
            <person name="Ramamoorthy G.K."/>
            <person name="Gryganskyi A."/>
            <person name="Culley D."/>
            <person name="Magnuson J.K."/>
            <person name="James T.Y."/>
            <person name="O'Malley M.A."/>
            <person name="Stajich J.E."/>
            <person name="Spatafora J.W."/>
            <person name="Visel A."/>
            <person name="Grigoriev I.V."/>
        </authorList>
    </citation>
    <scope>NUCLEOTIDE SEQUENCE [LARGE SCALE GENOMIC DNA]</scope>
    <source>
        <strain evidence="2 3">NRRL 2496</strain>
    </source>
</reference>
<protein>
    <submittedName>
        <fullName evidence="2">Uncharacterized protein</fullName>
    </submittedName>
</protein>
<name>A0A1X2H9E9_SYNRA</name>
<dbReference type="Proteomes" id="UP000242180">
    <property type="component" value="Unassembled WGS sequence"/>
</dbReference>